<dbReference type="EMBL" id="CP060718">
    <property type="protein sequence ID" value="QNN67704.1"/>
    <property type="molecule type" value="Genomic_DNA"/>
</dbReference>
<organism evidence="3 4">
    <name type="scientific">Sphingomonas lutea</name>
    <dbReference type="NCBI Taxonomy" id="1045317"/>
    <lineage>
        <taxon>Bacteria</taxon>
        <taxon>Pseudomonadati</taxon>
        <taxon>Pseudomonadota</taxon>
        <taxon>Alphaproteobacteria</taxon>
        <taxon>Sphingomonadales</taxon>
        <taxon>Sphingomonadaceae</taxon>
        <taxon>Sphingomonas</taxon>
    </lineage>
</organism>
<protein>
    <submittedName>
        <fullName evidence="3">Ubiquinol-cytochrome C chaperone</fullName>
    </submittedName>
</protein>
<evidence type="ECO:0000313" key="3">
    <source>
        <dbReference type="EMBL" id="QNN67704.1"/>
    </source>
</evidence>
<evidence type="ECO:0000313" key="4">
    <source>
        <dbReference type="Proteomes" id="UP000515971"/>
    </source>
</evidence>
<accession>A0A7G9SIM9</accession>
<keyword evidence="4" id="KW-1185">Reference proteome</keyword>
<dbReference type="AlphaFoldDB" id="A0A7G9SIM9"/>
<evidence type="ECO:0000256" key="1">
    <source>
        <dbReference type="ARBA" id="ARBA00006436"/>
    </source>
</evidence>
<dbReference type="Pfam" id="PF03981">
    <property type="entry name" value="Ubiq_cyt_C_chap"/>
    <property type="match status" value="1"/>
</dbReference>
<feature type="domain" description="Ubiquinol-cytochrome c chaperone" evidence="2">
    <location>
        <begin position="81"/>
        <end position="211"/>
    </location>
</feature>
<reference evidence="3 4" key="1">
    <citation type="submission" date="2020-08" db="EMBL/GenBank/DDBJ databases">
        <title>Genome sequence of Sphingomonas lutea KCTC 23642T.</title>
        <authorList>
            <person name="Hyun D.-W."/>
            <person name="Bae J.-W."/>
        </authorList>
    </citation>
    <scope>NUCLEOTIDE SEQUENCE [LARGE SCALE GENOMIC DNA]</scope>
    <source>
        <strain evidence="3 4">KCTC 23642</strain>
    </source>
</reference>
<evidence type="ECO:0000259" key="2">
    <source>
        <dbReference type="Pfam" id="PF03981"/>
    </source>
</evidence>
<dbReference type="Proteomes" id="UP000515971">
    <property type="component" value="Chromosome"/>
</dbReference>
<comment type="similarity">
    <text evidence="1">Belongs to the UPF0174 family.</text>
</comment>
<sequence length="212" mass="22870">MIVEPFVALRGRPVGMRRLACAPPPLNMLAATGGASPPHARGKDPMLRFLFPGLTADPARGAAAFDAVTREARKAHWYVASGVPDDLDGRFRVLSTIAALVTIRLEQLGAQRESVALTERFIEVMESEHRELGLGDPTLGKTVRRLVGALSRRIEIWRTALDGGDWTAAARESLYAEDVAADAAAHAGKELRVIWQRLEAADAPAIAEGKFA</sequence>
<proteinExistence type="inferred from homology"/>
<gene>
    <name evidence="3" type="ORF">H9L13_01795</name>
</gene>
<name>A0A7G9SIM9_9SPHN</name>
<dbReference type="KEGG" id="slut:H9L13_01795"/>
<dbReference type="InterPro" id="IPR021150">
    <property type="entry name" value="Ubiq_cyt_c_chap"/>
</dbReference>
<dbReference type="RefSeq" id="WP_187538508.1">
    <property type="nucleotide sequence ID" value="NZ_BAABJT010000001.1"/>
</dbReference>